<feature type="region of interest" description="Disordered" evidence="1">
    <location>
        <begin position="1"/>
        <end position="22"/>
    </location>
</feature>
<dbReference type="EMBL" id="UYYA01000604">
    <property type="protein sequence ID" value="VDM54311.1"/>
    <property type="molecule type" value="Genomic_DNA"/>
</dbReference>
<keyword evidence="3" id="KW-1185">Reference proteome</keyword>
<dbReference type="Proteomes" id="UP000267027">
    <property type="component" value="Unassembled WGS sequence"/>
</dbReference>
<name>A0A0R3PF18_ANGCS</name>
<dbReference type="WBParaSite" id="ACOC_0000272501-mRNA-1">
    <property type="protein sequence ID" value="ACOC_0000272501-mRNA-1"/>
    <property type="gene ID" value="ACOC_0000272501"/>
</dbReference>
<feature type="compositionally biased region" description="Acidic residues" evidence="1">
    <location>
        <begin position="118"/>
        <end position="131"/>
    </location>
</feature>
<proteinExistence type="predicted"/>
<protein>
    <submittedName>
        <fullName evidence="4">EB domain-containing protein</fullName>
    </submittedName>
</protein>
<dbReference type="AlphaFoldDB" id="A0A0R3PF18"/>
<sequence length="178" mass="19600">MFAVSENRAPTTALSESSEIEDLEEVEDFGECRDGQRAIGECVAELCPRGYTCEDNLCCEKVKTEEKRIEVKNSTGATRAAQEFTKVECVPSPSKISTPKEAHGSLEEEVMTSTKEDIDYENTNEENEEDDILSTFSTKSTSLTKNMETSKNMAIIKPDIEKIVATRNCPVGEAIGGQ</sequence>
<evidence type="ECO:0000313" key="2">
    <source>
        <dbReference type="EMBL" id="VDM54311.1"/>
    </source>
</evidence>
<evidence type="ECO:0000313" key="4">
    <source>
        <dbReference type="WBParaSite" id="ACOC_0000272501-mRNA-1"/>
    </source>
</evidence>
<feature type="region of interest" description="Disordered" evidence="1">
    <location>
        <begin position="91"/>
        <end position="131"/>
    </location>
</feature>
<evidence type="ECO:0000256" key="1">
    <source>
        <dbReference type="SAM" id="MobiDB-lite"/>
    </source>
</evidence>
<reference evidence="4" key="1">
    <citation type="submission" date="2017-02" db="UniProtKB">
        <authorList>
            <consortium name="WormBaseParasite"/>
        </authorList>
    </citation>
    <scope>IDENTIFICATION</scope>
</reference>
<evidence type="ECO:0000313" key="3">
    <source>
        <dbReference type="Proteomes" id="UP000267027"/>
    </source>
</evidence>
<accession>A0A0R3PF18</accession>
<dbReference type="OrthoDB" id="5870787at2759"/>
<reference evidence="2 3" key="2">
    <citation type="submission" date="2018-11" db="EMBL/GenBank/DDBJ databases">
        <authorList>
            <consortium name="Pathogen Informatics"/>
        </authorList>
    </citation>
    <scope>NUCLEOTIDE SEQUENCE [LARGE SCALE GENOMIC DNA]</scope>
    <source>
        <strain evidence="2 3">Costa Rica</strain>
    </source>
</reference>
<organism evidence="4">
    <name type="scientific">Angiostrongylus costaricensis</name>
    <name type="common">Nematode worm</name>
    <dbReference type="NCBI Taxonomy" id="334426"/>
    <lineage>
        <taxon>Eukaryota</taxon>
        <taxon>Metazoa</taxon>
        <taxon>Ecdysozoa</taxon>
        <taxon>Nematoda</taxon>
        <taxon>Chromadorea</taxon>
        <taxon>Rhabditida</taxon>
        <taxon>Rhabditina</taxon>
        <taxon>Rhabditomorpha</taxon>
        <taxon>Strongyloidea</taxon>
        <taxon>Metastrongylidae</taxon>
        <taxon>Angiostrongylus</taxon>
    </lineage>
</organism>
<gene>
    <name evidence="2" type="ORF">ACOC_LOCUS2726</name>
</gene>